<feature type="transmembrane region" description="Helical" evidence="1">
    <location>
        <begin position="27"/>
        <end position="48"/>
    </location>
</feature>
<keyword evidence="1" id="KW-1133">Transmembrane helix</keyword>
<feature type="transmembrane region" description="Helical" evidence="1">
    <location>
        <begin position="60"/>
        <end position="82"/>
    </location>
</feature>
<dbReference type="AlphaFoldDB" id="A0A3B0RQ11"/>
<gene>
    <name evidence="2" type="ORF">MNBD_ACTINO01-440</name>
</gene>
<evidence type="ECO:0000313" key="2">
    <source>
        <dbReference type="EMBL" id="VAV95654.1"/>
    </source>
</evidence>
<proteinExistence type="predicted"/>
<protein>
    <submittedName>
        <fullName evidence="2">Uncharacterized protein</fullName>
    </submittedName>
</protein>
<sequence>MILPLLLIGPPLGFVFGLTHRLDVLTVGAAVSIVGWWILIFAVGDVAFSPGTLVLTTLAGITYLSVGILIGWGLGAGLRFFFGMTSQR</sequence>
<name>A0A3B0RQ11_9ZZZZ</name>
<keyword evidence="1" id="KW-0472">Membrane</keyword>
<keyword evidence="1" id="KW-0812">Transmembrane</keyword>
<evidence type="ECO:0000256" key="1">
    <source>
        <dbReference type="SAM" id="Phobius"/>
    </source>
</evidence>
<organism evidence="2">
    <name type="scientific">hydrothermal vent metagenome</name>
    <dbReference type="NCBI Taxonomy" id="652676"/>
    <lineage>
        <taxon>unclassified sequences</taxon>
        <taxon>metagenomes</taxon>
        <taxon>ecological metagenomes</taxon>
    </lineage>
</organism>
<accession>A0A3B0RQ11</accession>
<reference evidence="2" key="1">
    <citation type="submission" date="2018-06" db="EMBL/GenBank/DDBJ databases">
        <authorList>
            <person name="Zhirakovskaya E."/>
        </authorList>
    </citation>
    <scope>NUCLEOTIDE SEQUENCE</scope>
</reference>
<dbReference type="EMBL" id="UOEI01000154">
    <property type="protein sequence ID" value="VAV95654.1"/>
    <property type="molecule type" value="Genomic_DNA"/>
</dbReference>